<evidence type="ECO:0000256" key="8">
    <source>
        <dbReference type="ARBA" id="ARBA00022840"/>
    </source>
</evidence>
<dbReference type="InterPro" id="IPR036890">
    <property type="entry name" value="HATPase_C_sf"/>
</dbReference>
<feature type="transmembrane region" description="Helical" evidence="9">
    <location>
        <begin position="162"/>
        <end position="180"/>
    </location>
</feature>
<evidence type="ECO:0000256" key="1">
    <source>
        <dbReference type="ARBA" id="ARBA00000085"/>
    </source>
</evidence>
<protein>
    <recommendedName>
        <fullName evidence="3">histidine kinase</fullName>
        <ecNumber evidence="3">2.7.13.3</ecNumber>
    </recommendedName>
</protein>
<dbReference type="SUPFAM" id="SSF55874">
    <property type="entry name" value="ATPase domain of HSP90 chaperone/DNA topoisomerase II/histidine kinase"/>
    <property type="match status" value="1"/>
</dbReference>
<dbReference type="SMART" id="SM00304">
    <property type="entry name" value="HAMP"/>
    <property type="match status" value="1"/>
</dbReference>
<dbReference type="CDD" id="cd00075">
    <property type="entry name" value="HATPase"/>
    <property type="match status" value="1"/>
</dbReference>
<dbReference type="InterPro" id="IPR004358">
    <property type="entry name" value="Sig_transdc_His_kin-like_C"/>
</dbReference>
<feature type="domain" description="Histidine kinase" evidence="10">
    <location>
        <begin position="240"/>
        <end position="440"/>
    </location>
</feature>
<evidence type="ECO:0000313" key="13">
    <source>
        <dbReference type="Proteomes" id="UP001589798"/>
    </source>
</evidence>
<dbReference type="InterPro" id="IPR050980">
    <property type="entry name" value="2C_sensor_his_kinase"/>
</dbReference>
<comment type="caution">
    <text evidence="12">The sequence shown here is derived from an EMBL/GenBank/DDBJ whole genome shotgun (WGS) entry which is preliminary data.</text>
</comment>
<dbReference type="EC" id="2.7.13.3" evidence="3"/>
<sequence length="440" mass="48614">MPRRLVALFRRMGLPERLLAVLLLVVVVDFAANSFIFERVNSFELNRDDAERIAENLVLARRTLEHAPPSERADIAQVLSTGRFTLDWMAPGERRRGSLGLANLRSQVMEIEPELALADLELHLEELPGRGNIGGSIRLSDRSLVRFHTHANAVWKLTAGRLASLVLPTLLLIALAWVLLRATLRPLRNLIGATRHLGSGPPRPVPERGPDELRELIRALNEMQDRIHQSLVDRTQTMLAIGHDLKTPLARMRLRLDEDSVDPEVREGLSHDIEEMRMLLDSLQAYVDSDGRSIPAERIDVAVMAETLVDTAADHGADATYSGVPNLEITVRPVAIRRALSNLIENALHYGGCARVSVRRDGGAAEIVVEDEGPGIPEDRIADALQPFVRLDTARGRDTAGMGLGLPIVRKAVRAENGTLDLRNRPEGGLRATIRLPLPK</sequence>
<keyword evidence="7" id="KW-0418">Kinase</keyword>
<comment type="subcellular location">
    <subcellularLocation>
        <location evidence="2">Membrane</location>
    </subcellularLocation>
</comment>
<organism evidence="12 13">
    <name type="scientific">Novosphingobium soli</name>
    <dbReference type="NCBI Taxonomy" id="574956"/>
    <lineage>
        <taxon>Bacteria</taxon>
        <taxon>Pseudomonadati</taxon>
        <taxon>Pseudomonadota</taxon>
        <taxon>Alphaproteobacteria</taxon>
        <taxon>Sphingomonadales</taxon>
        <taxon>Sphingomonadaceae</taxon>
        <taxon>Novosphingobium</taxon>
    </lineage>
</organism>
<dbReference type="PRINTS" id="PR00344">
    <property type="entry name" value="BCTRLSENSOR"/>
</dbReference>
<keyword evidence="4" id="KW-0597">Phosphoprotein</keyword>
<evidence type="ECO:0000256" key="9">
    <source>
        <dbReference type="SAM" id="Phobius"/>
    </source>
</evidence>
<keyword evidence="5" id="KW-0808">Transferase</keyword>
<dbReference type="GO" id="GO:0005524">
    <property type="term" value="F:ATP binding"/>
    <property type="evidence" value="ECO:0007669"/>
    <property type="project" value="UniProtKB-KW"/>
</dbReference>
<proteinExistence type="predicted"/>
<dbReference type="RefSeq" id="WP_379488654.1">
    <property type="nucleotide sequence ID" value="NZ_JBHLWK010000021.1"/>
</dbReference>
<dbReference type="PANTHER" id="PTHR44936:SF10">
    <property type="entry name" value="SENSOR PROTEIN RSTB"/>
    <property type="match status" value="1"/>
</dbReference>
<dbReference type="EMBL" id="JBHLWK010000021">
    <property type="protein sequence ID" value="MFC0205922.1"/>
    <property type="molecule type" value="Genomic_DNA"/>
</dbReference>
<evidence type="ECO:0000259" key="11">
    <source>
        <dbReference type="PROSITE" id="PS50885"/>
    </source>
</evidence>
<dbReference type="PROSITE" id="PS50885">
    <property type="entry name" value="HAMP"/>
    <property type="match status" value="1"/>
</dbReference>
<dbReference type="Gene3D" id="3.30.565.10">
    <property type="entry name" value="Histidine kinase-like ATPase, C-terminal domain"/>
    <property type="match status" value="1"/>
</dbReference>
<evidence type="ECO:0000256" key="7">
    <source>
        <dbReference type="ARBA" id="ARBA00022777"/>
    </source>
</evidence>
<evidence type="ECO:0000256" key="3">
    <source>
        <dbReference type="ARBA" id="ARBA00012438"/>
    </source>
</evidence>
<dbReference type="Pfam" id="PF02518">
    <property type="entry name" value="HATPase_c"/>
    <property type="match status" value="1"/>
</dbReference>
<evidence type="ECO:0000256" key="4">
    <source>
        <dbReference type="ARBA" id="ARBA00022553"/>
    </source>
</evidence>
<dbReference type="SUPFAM" id="SSF47384">
    <property type="entry name" value="Homodimeric domain of signal transducing histidine kinase"/>
    <property type="match status" value="1"/>
</dbReference>
<keyword evidence="9" id="KW-0472">Membrane</keyword>
<evidence type="ECO:0000256" key="6">
    <source>
        <dbReference type="ARBA" id="ARBA00022741"/>
    </source>
</evidence>
<gene>
    <name evidence="12" type="ORF">ACFFJC_16780</name>
</gene>
<comment type="catalytic activity">
    <reaction evidence="1">
        <text>ATP + protein L-histidine = ADP + protein N-phospho-L-histidine.</text>
        <dbReference type="EC" id="2.7.13.3"/>
    </reaction>
</comment>
<dbReference type="InterPro" id="IPR005467">
    <property type="entry name" value="His_kinase_dom"/>
</dbReference>
<reference evidence="12 13" key="1">
    <citation type="submission" date="2024-09" db="EMBL/GenBank/DDBJ databases">
        <authorList>
            <person name="Sun Q."/>
            <person name="Mori K."/>
        </authorList>
    </citation>
    <scope>NUCLEOTIDE SEQUENCE [LARGE SCALE GENOMIC DNA]</scope>
    <source>
        <strain evidence="12 13">CCM 7706</strain>
    </source>
</reference>
<accession>A0ABV6CZY3</accession>
<evidence type="ECO:0000313" key="12">
    <source>
        <dbReference type="EMBL" id="MFC0205922.1"/>
    </source>
</evidence>
<dbReference type="PROSITE" id="PS50109">
    <property type="entry name" value="HIS_KIN"/>
    <property type="match status" value="1"/>
</dbReference>
<evidence type="ECO:0000259" key="10">
    <source>
        <dbReference type="PROSITE" id="PS50109"/>
    </source>
</evidence>
<dbReference type="Pfam" id="PF00672">
    <property type="entry name" value="HAMP"/>
    <property type="match status" value="1"/>
</dbReference>
<dbReference type="SMART" id="SM00387">
    <property type="entry name" value="HATPase_c"/>
    <property type="match status" value="1"/>
</dbReference>
<keyword evidence="9" id="KW-0812">Transmembrane</keyword>
<dbReference type="PANTHER" id="PTHR44936">
    <property type="entry name" value="SENSOR PROTEIN CREC"/>
    <property type="match status" value="1"/>
</dbReference>
<name>A0ABV6CZY3_9SPHN</name>
<dbReference type="Proteomes" id="UP001589798">
    <property type="component" value="Unassembled WGS sequence"/>
</dbReference>
<keyword evidence="9" id="KW-1133">Transmembrane helix</keyword>
<evidence type="ECO:0000256" key="5">
    <source>
        <dbReference type="ARBA" id="ARBA00022679"/>
    </source>
</evidence>
<keyword evidence="8 12" id="KW-0067">ATP-binding</keyword>
<dbReference type="Gene3D" id="1.10.287.130">
    <property type="match status" value="1"/>
</dbReference>
<evidence type="ECO:0000256" key="2">
    <source>
        <dbReference type="ARBA" id="ARBA00004370"/>
    </source>
</evidence>
<dbReference type="InterPro" id="IPR036097">
    <property type="entry name" value="HisK_dim/P_sf"/>
</dbReference>
<dbReference type="InterPro" id="IPR003594">
    <property type="entry name" value="HATPase_dom"/>
</dbReference>
<dbReference type="InterPro" id="IPR003660">
    <property type="entry name" value="HAMP_dom"/>
</dbReference>
<dbReference type="CDD" id="cd06225">
    <property type="entry name" value="HAMP"/>
    <property type="match status" value="1"/>
</dbReference>
<feature type="domain" description="HAMP" evidence="11">
    <location>
        <begin position="181"/>
        <end position="232"/>
    </location>
</feature>
<keyword evidence="13" id="KW-1185">Reference proteome</keyword>
<keyword evidence="6" id="KW-0547">Nucleotide-binding</keyword>